<dbReference type="OrthoDB" id="4979632at2"/>
<dbReference type="STRING" id="306540.SAMN05421839_12723"/>
<proteinExistence type="predicted"/>
<dbReference type="Proteomes" id="UP000321547">
    <property type="component" value="Unassembled WGS sequence"/>
</dbReference>
<keyword evidence="4" id="KW-1185">Reference proteome</keyword>
<dbReference type="EMBL" id="FOXC01000027">
    <property type="protein sequence ID" value="SFP54241.1"/>
    <property type="molecule type" value="Genomic_DNA"/>
</dbReference>
<evidence type="ECO:0000313" key="2">
    <source>
        <dbReference type="EMBL" id="SFP54241.1"/>
    </source>
</evidence>
<dbReference type="EMBL" id="BJWI01000025">
    <property type="protein sequence ID" value="GEM02142.1"/>
    <property type="molecule type" value="Genomic_DNA"/>
</dbReference>
<accession>A0A1I5R7G5</accession>
<dbReference type="Proteomes" id="UP000242243">
    <property type="component" value="Unassembled WGS sequence"/>
</dbReference>
<dbReference type="AlphaFoldDB" id="A0A1I5R7G5"/>
<dbReference type="RefSeq" id="WP_089832790.1">
    <property type="nucleotide sequence ID" value="NZ_BJWI01000025.1"/>
</dbReference>
<evidence type="ECO:0000313" key="4">
    <source>
        <dbReference type="Proteomes" id="UP000321547"/>
    </source>
</evidence>
<gene>
    <name evidence="1" type="ORF">HHA03_16740</name>
    <name evidence="2" type="ORF">SAMN05421839_12723</name>
</gene>
<reference evidence="1 4" key="2">
    <citation type="submission" date="2019-07" db="EMBL/GenBank/DDBJ databases">
        <title>Whole genome shotgun sequence of Halolactibacillus halophilus NBRC 100868.</title>
        <authorList>
            <person name="Hosoyama A."/>
            <person name="Uohara A."/>
            <person name="Ohji S."/>
            <person name="Ichikawa N."/>
        </authorList>
    </citation>
    <scope>NUCLEOTIDE SEQUENCE [LARGE SCALE GENOMIC DNA]</scope>
    <source>
        <strain evidence="1 4">NBRC 100868</strain>
    </source>
</reference>
<evidence type="ECO:0000313" key="3">
    <source>
        <dbReference type="Proteomes" id="UP000242243"/>
    </source>
</evidence>
<protein>
    <submittedName>
        <fullName evidence="2">Uncharacterized protein</fullName>
    </submittedName>
</protein>
<reference evidence="2 3" key="1">
    <citation type="submission" date="2016-10" db="EMBL/GenBank/DDBJ databases">
        <authorList>
            <person name="de Groot N.N."/>
        </authorList>
    </citation>
    <scope>NUCLEOTIDE SEQUENCE [LARGE SCALE GENOMIC DNA]</scope>
    <source>
        <strain evidence="2 3">DSM 17073</strain>
    </source>
</reference>
<organism evidence="2 3">
    <name type="scientific">Halolactibacillus halophilus</name>
    <dbReference type="NCBI Taxonomy" id="306540"/>
    <lineage>
        <taxon>Bacteria</taxon>
        <taxon>Bacillati</taxon>
        <taxon>Bacillota</taxon>
        <taxon>Bacilli</taxon>
        <taxon>Bacillales</taxon>
        <taxon>Bacillaceae</taxon>
        <taxon>Halolactibacillus</taxon>
    </lineage>
</organism>
<name>A0A1I5R7G5_9BACI</name>
<evidence type="ECO:0000313" key="1">
    <source>
        <dbReference type="EMBL" id="GEM02142.1"/>
    </source>
</evidence>
<sequence length="125" mass="14632">MKQSQRLTHLVVSIGGFHQGFLELTVDMDTHVLSYYQQRKMVAPCVRTLDEQEMAQLREGLDKVRIKRWDSKYIEPNILDGTIWKVELTFETYKQKKSGHQKFPEAWDAFTALLDELINDDSITV</sequence>